<dbReference type="PANTHER" id="PTHR11972:SF58">
    <property type="entry name" value="NADPH OXIDASE 5"/>
    <property type="match status" value="1"/>
</dbReference>
<dbReference type="InterPro" id="IPR017938">
    <property type="entry name" value="Riboflavin_synthase-like_b-brl"/>
</dbReference>
<keyword evidence="5" id="KW-0106">Calcium</keyword>
<evidence type="ECO:0000256" key="3">
    <source>
        <dbReference type="ARBA" id="ARBA00022692"/>
    </source>
</evidence>
<dbReference type="InterPro" id="IPR013112">
    <property type="entry name" value="FAD-bd_8"/>
</dbReference>
<dbReference type="SFLD" id="SFLDG01169">
    <property type="entry name" value="NADPH_oxidase_subgroup_(NOX)"/>
    <property type="match status" value="1"/>
</dbReference>
<dbReference type="GO" id="GO:0042554">
    <property type="term" value="P:superoxide anion generation"/>
    <property type="evidence" value="ECO:0007669"/>
    <property type="project" value="TreeGrafter"/>
</dbReference>
<dbReference type="PROSITE" id="PS50222">
    <property type="entry name" value="EF_HAND_2"/>
    <property type="match status" value="2"/>
</dbReference>
<dbReference type="PROSITE" id="PS51384">
    <property type="entry name" value="FAD_FR"/>
    <property type="match status" value="1"/>
</dbReference>
<feature type="transmembrane region" description="Helical" evidence="11">
    <location>
        <begin position="473"/>
        <end position="494"/>
    </location>
</feature>
<evidence type="ECO:0000256" key="10">
    <source>
        <dbReference type="ARBA" id="ARBA00049908"/>
    </source>
</evidence>
<dbReference type="SUPFAM" id="SSF52343">
    <property type="entry name" value="Ferredoxin reductase-like, C-terminal NADP-linked domain"/>
    <property type="match status" value="1"/>
</dbReference>
<dbReference type="InterPro" id="IPR013130">
    <property type="entry name" value="Fe3_Rdtase_TM_dom"/>
</dbReference>
<dbReference type="InterPro" id="IPR018247">
    <property type="entry name" value="EF_Hand_1_Ca_BS"/>
</dbReference>
<evidence type="ECO:0000313" key="15">
    <source>
        <dbReference type="Proteomes" id="UP000192578"/>
    </source>
</evidence>
<evidence type="ECO:0000256" key="5">
    <source>
        <dbReference type="ARBA" id="ARBA00022837"/>
    </source>
</evidence>
<dbReference type="Pfam" id="PF01794">
    <property type="entry name" value="Ferric_reduct"/>
    <property type="match status" value="1"/>
</dbReference>
<dbReference type="GO" id="GO:0043020">
    <property type="term" value="C:NADPH oxidase complex"/>
    <property type="evidence" value="ECO:0007669"/>
    <property type="project" value="TreeGrafter"/>
</dbReference>
<comment type="subcellular location">
    <subcellularLocation>
        <location evidence="1">Membrane</location>
        <topology evidence="1">Multi-pass membrane protein</topology>
    </subcellularLocation>
</comment>
<evidence type="ECO:0000256" key="11">
    <source>
        <dbReference type="SAM" id="Phobius"/>
    </source>
</evidence>
<comment type="catalytic activity">
    <reaction evidence="10">
        <text>NADPH + 2 O2 = 2 superoxide + NADP(+) + H(+)</text>
        <dbReference type="Rhea" id="RHEA:63180"/>
        <dbReference type="ChEBI" id="CHEBI:15378"/>
        <dbReference type="ChEBI" id="CHEBI:15379"/>
        <dbReference type="ChEBI" id="CHEBI:18421"/>
        <dbReference type="ChEBI" id="CHEBI:57783"/>
        <dbReference type="ChEBI" id="CHEBI:58349"/>
    </reaction>
</comment>
<sequence>MPQIAQENKICGRKTNRATVGVASDHHVRKPFIRLFEQFFILTPESLSQQFCLRLSRGHIPTANMVKGSLQRTLTKFSKNIKFSGNDDEDVEKGRDDAVTMPNMDEPVEHFDIFHKTDVGDRDAPSNILEEDKVWLEGIKNRTKDMAPEDQVSLDKFREILEIKKVHKFFAERIYNLMDSQRVGYLTTGQLMGHLTNLTATCSCIKLKMLFNMYDIDGNGTIDPSEFGVVLASAIAYNALSISPEQVESMTDTMFEEIDENSDGVISFDELKLILEKYPQWFDGSLQLSAARFLKPPEAPQPKDKRNEKVPLKVRLANLWTTIRRKRKEVLWGIFYGLSIIAFFLYGSLDAFYSGSHITTPHCLKYYVVAHGFGMNLNWNCMLIIIFMLRRTLTALRDTRLGPYLPIDIAVFIHKVIGYMIGICTLGHWIFHMIHFRCLADEPNPDEGHRNPYTHQPFSYGEYLGSMVTGLGWIHGFVSISGWVLLAIYVVMFIFSLRVIRRSGHFEVFFITHLLYIPFMVLLILHSDKFWKFIIVPGLIYIIEKISMTRCVRVLVGGAFHIKAVTLWRTKDQGVTQIIMNHPPGFVYQPGDYVFVNIPTIANFEWHPFTISSCPEDAENMTLHVQFKDGQSWTKKLYQYFEKLQSNRKQETNIRKRLETIRKFQSREIESAPSVYGKKRPSIFGTNLQALHVPIYVDGPYGTPSGRIFSAQHALLICAGIGVTPFASILQSIMYRHRTRKVTCPECETSFHPPMTAGQEGLKKVQFIWVVPNQRSIEWFVELLDKIDAVQTTNNHIDKLIEIQVYVTSAKSMSDVYSFGLTTALDVFYKKHNRCLVSGIQSRALFGRPDWNTIFQEADENKRGNVSVFFCGSPDLARTLRTLSAKHNFEFAKESF</sequence>
<dbReference type="Gene3D" id="1.10.238.10">
    <property type="entry name" value="EF-hand"/>
    <property type="match status" value="1"/>
</dbReference>
<dbReference type="InterPro" id="IPR017927">
    <property type="entry name" value="FAD-bd_FR_type"/>
</dbReference>
<evidence type="ECO:0000259" key="12">
    <source>
        <dbReference type="PROSITE" id="PS50222"/>
    </source>
</evidence>
<dbReference type="Gene3D" id="2.40.30.10">
    <property type="entry name" value="Translation factors"/>
    <property type="match status" value="1"/>
</dbReference>
<evidence type="ECO:0000259" key="13">
    <source>
        <dbReference type="PROSITE" id="PS51384"/>
    </source>
</evidence>
<feature type="domain" description="EF-hand" evidence="12">
    <location>
        <begin position="202"/>
        <end position="237"/>
    </location>
</feature>
<keyword evidence="15" id="KW-1185">Reference proteome</keyword>
<dbReference type="Pfam" id="PF08030">
    <property type="entry name" value="NAD_binding_6"/>
    <property type="match status" value="1"/>
</dbReference>
<gene>
    <name evidence="14" type="ORF">BV898_07036</name>
</gene>
<dbReference type="EMBL" id="MTYJ01000044">
    <property type="protein sequence ID" value="OQV18981.1"/>
    <property type="molecule type" value="Genomic_DNA"/>
</dbReference>
<feature type="transmembrane region" description="Helical" evidence="11">
    <location>
        <begin position="330"/>
        <end position="349"/>
    </location>
</feature>
<dbReference type="SMART" id="SM00054">
    <property type="entry name" value="EFh"/>
    <property type="match status" value="2"/>
</dbReference>
<keyword evidence="6" id="KW-0521">NADP</keyword>
<evidence type="ECO:0000256" key="9">
    <source>
        <dbReference type="ARBA" id="ARBA00023136"/>
    </source>
</evidence>
<evidence type="ECO:0000256" key="7">
    <source>
        <dbReference type="ARBA" id="ARBA00022989"/>
    </source>
</evidence>
<dbReference type="CDD" id="cd00051">
    <property type="entry name" value="EFh"/>
    <property type="match status" value="1"/>
</dbReference>
<dbReference type="PRINTS" id="PR00466">
    <property type="entry name" value="GP91PHOX"/>
</dbReference>
<evidence type="ECO:0000256" key="1">
    <source>
        <dbReference type="ARBA" id="ARBA00004141"/>
    </source>
</evidence>
<comment type="caution">
    <text evidence="14">The sequence shown here is derived from an EMBL/GenBank/DDBJ whole genome shotgun (WGS) entry which is preliminary data.</text>
</comment>
<dbReference type="PANTHER" id="PTHR11972">
    <property type="entry name" value="NADPH OXIDASE"/>
    <property type="match status" value="1"/>
</dbReference>
<dbReference type="Gene3D" id="3.40.50.80">
    <property type="entry name" value="Nucleotide-binding domain of ferredoxin-NADP reductase (FNR) module"/>
    <property type="match status" value="1"/>
</dbReference>
<dbReference type="Pfam" id="PF13499">
    <property type="entry name" value="EF-hand_7"/>
    <property type="match status" value="1"/>
</dbReference>
<keyword evidence="3 11" id="KW-0812">Transmembrane</keyword>
<dbReference type="InterPro" id="IPR039261">
    <property type="entry name" value="FNR_nucleotide-bd"/>
</dbReference>
<dbReference type="OrthoDB" id="167398at2759"/>
<accession>A0A1W0WUV2</accession>
<evidence type="ECO:0000256" key="2">
    <source>
        <dbReference type="ARBA" id="ARBA00022630"/>
    </source>
</evidence>
<feature type="domain" description="FAD-binding FR-type" evidence="13">
    <location>
        <begin position="555"/>
        <end position="707"/>
    </location>
</feature>
<dbReference type="SFLD" id="SFLDG01168">
    <property type="entry name" value="Ferric_reductase_subgroup_(FRE"/>
    <property type="match status" value="1"/>
</dbReference>
<dbReference type="InterPro" id="IPR011992">
    <property type="entry name" value="EF-hand-dom_pair"/>
</dbReference>
<reference evidence="15" key="1">
    <citation type="submission" date="2017-01" db="EMBL/GenBank/DDBJ databases">
        <title>Comparative genomics of anhydrobiosis in the tardigrade Hypsibius dujardini.</title>
        <authorList>
            <person name="Yoshida Y."/>
            <person name="Koutsovoulos G."/>
            <person name="Laetsch D."/>
            <person name="Stevens L."/>
            <person name="Kumar S."/>
            <person name="Horikawa D."/>
            <person name="Ishino K."/>
            <person name="Komine S."/>
            <person name="Tomita M."/>
            <person name="Blaxter M."/>
            <person name="Arakawa K."/>
        </authorList>
    </citation>
    <scope>NUCLEOTIDE SEQUENCE [LARGE SCALE GENOMIC DNA]</scope>
    <source>
        <strain evidence="15">Z151</strain>
    </source>
</reference>
<dbReference type="SUPFAM" id="SSF63380">
    <property type="entry name" value="Riboflavin synthase domain-like"/>
    <property type="match status" value="1"/>
</dbReference>
<feature type="transmembrane region" description="Helical" evidence="11">
    <location>
        <begin position="506"/>
        <end position="524"/>
    </location>
</feature>
<dbReference type="InterPro" id="IPR050369">
    <property type="entry name" value="RBOH/FRE"/>
</dbReference>
<evidence type="ECO:0000313" key="14">
    <source>
        <dbReference type="EMBL" id="OQV18981.1"/>
    </source>
</evidence>
<dbReference type="AlphaFoldDB" id="A0A1W0WUV2"/>
<feature type="domain" description="EF-hand" evidence="12">
    <location>
        <begin position="246"/>
        <end position="281"/>
    </location>
</feature>
<proteinExistence type="predicted"/>
<dbReference type="SUPFAM" id="SSF47473">
    <property type="entry name" value="EF-hand"/>
    <property type="match status" value="1"/>
</dbReference>
<dbReference type="GO" id="GO:0005509">
    <property type="term" value="F:calcium ion binding"/>
    <property type="evidence" value="ECO:0007669"/>
    <property type="project" value="InterPro"/>
</dbReference>
<keyword evidence="8" id="KW-0560">Oxidoreductase</keyword>
<evidence type="ECO:0000256" key="4">
    <source>
        <dbReference type="ARBA" id="ARBA00022827"/>
    </source>
</evidence>
<dbReference type="GO" id="GO:0006952">
    <property type="term" value="P:defense response"/>
    <property type="evidence" value="ECO:0007669"/>
    <property type="project" value="TreeGrafter"/>
</dbReference>
<dbReference type="InterPro" id="IPR013121">
    <property type="entry name" value="Fe_red_NAD-bd_6"/>
</dbReference>
<keyword evidence="9 11" id="KW-0472">Membrane</keyword>
<organism evidence="14 15">
    <name type="scientific">Hypsibius exemplaris</name>
    <name type="common">Freshwater tardigrade</name>
    <dbReference type="NCBI Taxonomy" id="2072580"/>
    <lineage>
        <taxon>Eukaryota</taxon>
        <taxon>Metazoa</taxon>
        <taxon>Ecdysozoa</taxon>
        <taxon>Tardigrada</taxon>
        <taxon>Eutardigrada</taxon>
        <taxon>Parachela</taxon>
        <taxon>Hypsibioidea</taxon>
        <taxon>Hypsibiidae</taxon>
        <taxon>Hypsibius</taxon>
    </lineage>
</organism>
<dbReference type="Pfam" id="PF08022">
    <property type="entry name" value="FAD_binding_8"/>
    <property type="match status" value="1"/>
</dbReference>
<keyword evidence="7 11" id="KW-1133">Transmembrane helix</keyword>
<dbReference type="SFLD" id="SFLDS00052">
    <property type="entry name" value="Ferric_Reductase_Domain"/>
    <property type="match status" value="1"/>
</dbReference>
<evidence type="ECO:0000256" key="6">
    <source>
        <dbReference type="ARBA" id="ARBA00022857"/>
    </source>
</evidence>
<evidence type="ECO:0000256" key="8">
    <source>
        <dbReference type="ARBA" id="ARBA00023002"/>
    </source>
</evidence>
<feature type="transmembrane region" description="Helical" evidence="11">
    <location>
        <begin position="369"/>
        <end position="389"/>
    </location>
</feature>
<feature type="transmembrane region" description="Helical" evidence="11">
    <location>
        <begin position="409"/>
        <end position="431"/>
    </location>
</feature>
<protein>
    <submittedName>
        <fullName evidence="14">NADPH oxidase 5</fullName>
    </submittedName>
</protein>
<dbReference type="InterPro" id="IPR002048">
    <property type="entry name" value="EF_hand_dom"/>
</dbReference>
<dbReference type="InterPro" id="IPR000778">
    <property type="entry name" value="Cyt_b245_heavy_chain"/>
</dbReference>
<name>A0A1W0WUV2_HYPEX</name>
<dbReference type="PROSITE" id="PS00018">
    <property type="entry name" value="EF_HAND_1"/>
    <property type="match status" value="2"/>
</dbReference>
<keyword evidence="4" id="KW-0274">FAD</keyword>
<dbReference type="Proteomes" id="UP000192578">
    <property type="component" value="Unassembled WGS sequence"/>
</dbReference>
<keyword evidence="2" id="KW-0285">Flavoprotein</keyword>
<dbReference type="GO" id="GO:0016175">
    <property type="term" value="F:superoxide-generating NAD(P)H oxidase activity"/>
    <property type="evidence" value="ECO:0007669"/>
    <property type="project" value="TreeGrafter"/>
</dbReference>
<dbReference type="CDD" id="cd06186">
    <property type="entry name" value="NOX_Duox_like_FAD_NADP"/>
    <property type="match status" value="1"/>
</dbReference>